<keyword evidence="3" id="KW-1185">Reference proteome</keyword>
<feature type="region of interest" description="Disordered" evidence="1">
    <location>
        <begin position="363"/>
        <end position="452"/>
    </location>
</feature>
<protein>
    <submittedName>
        <fullName evidence="2">Uncharacterized protein</fullName>
    </submittedName>
</protein>
<feature type="compositionally biased region" description="Basic and acidic residues" evidence="1">
    <location>
        <begin position="414"/>
        <end position="428"/>
    </location>
</feature>
<dbReference type="Proteomes" id="UP000324585">
    <property type="component" value="Unassembled WGS sequence"/>
</dbReference>
<reference evidence="3" key="1">
    <citation type="journal article" date="2019" name="Nat. Commun.">
        <title>Expansion of phycobilisome linker gene families in mesophilic red algae.</title>
        <authorList>
            <person name="Lee J."/>
            <person name="Kim D."/>
            <person name="Bhattacharya D."/>
            <person name="Yoon H.S."/>
        </authorList>
    </citation>
    <scope>NUCLEOTIDE SEQUENCE [LARGE SCALE GENOMIC DNA]</scope>
    <source>
        <strain evidence="3">CCMP 1328</strain>
    </source>
</reference>
<gene>
    <name evidence="2" type="ORF">FVE85_4895</name>
</gene>
<feature type="compositionally biased region" description="Basic and acidic residues" evidence="1">
    <location>
        <begin position="364"/>
        <end position="381"/>
    </location>
</feature>
<evidence type="ECO:0000256" key="1">
    <source>
        <dbReference type="SAM" id="MobiDB-lite"/>
    </source>
</evidence>
<dbReference type="AlphaFoldDB" id="A0A5J4YR54"/>
<organism evidence="2 3">
    <name type="scientific">Porphyridium purpureum</name>
    <name type="common">Red alga</name>
    <name type="synonym">Porphyridium cruentum</name>
    <dbReference type="NCBI Taxonomy" id="35688"/>
    <lineage>
        <taxon>Eukaryota</taxon>
        <taxon>Rhodophyta</taxon>
        <taxon>Bangiophyceae</taxon>
        <taxon>Porphyridiales</taxon>
        <taxon>Porphyridiaceae</taxon>
        <taxon>Porphyridium</taxon>
    </lineage>
</organism>
<evidence type="ECO:0000313" key="2">
    <source>
        <dbReference type="EMBL" id="KAA8493758.1"/>
    </source>
</evidence>
<comment type="caution">
    <text evidence="2">The sequence shown here is derived from an EMBL/GenBank/DDBJ whole genome shotgun (WGS) entry which is preliminary data.</text>
</comment>
<proteinExistence type="predicted"/>
<dbReference type="EMBL" id="VRMN01000006">
    <property type="protein sequence ID" value="KAA8493758.1"/>
    <property type="molecule type" value="Genomic_DNA"/>
</dbReference>
<sequence length="573" mass="62647">MKTLEPKVAALEGSERAGVALDVDLLLLAEDSWVHLSQDSYLLAERKVACQMLLAGKLSGPALTHALISLGIAPFACDAQGCEHERHAPHRCWKEKWDLCLKKAREVVTGVSARVPGVGSADVGADVAATNESVDLKADAWLALFLEFFAESNLELGVDSDLLSLTDKLVEFVKEHRAQTQPLLEQFAQHVVASFDSVGEPYGEASAEDFFRGHAAAPFSDMAGNFAGTMKLKHVDVDPLAKFSCRAMSGPYLRPPQPLETPSESAAAGRPTPLRETALRRVGRSGPEIQTSQARRHRTPLSHTEASSMRSIARDIEEDLNAADVLTQYFSPTVTYISPLLPGETAEAEEVVGELNNADVLIVENDRTPTKAERSTGHREASAANKHAGSASKVAAKRKRTAEEEDLASNGDGSNRDRDGRDEEEKGAEQGPDTGATVRDQDAEQQEQQSDTVAEVNDFEPGKNGTVEVSEQELDDFLADPSRFTYVVNGKREESFWTSESVTALSRTDARKLVALWKGDTSVCTERIKDTEDRALEIMLSVETDVDARRKKWSVFQQKPNGAWTLICRSKKF</sequence>
<name>A0A5J4YR54_PORPP</name>
<accession>A0A5J4YR54</accession>
<feature type="region of interest" description="Disordered" evidence="1">
    <location>
        <begin position="253"/>
        <end position="309"/>
    </location>
</feature>
<evidence type="ECO:0000313" key="3">
    <source>
        <dbReference type="Proteomes" id="UP000324585"/>
    </source>
</evidence>